<feature type="region of interest" description="Disordered" evidence="1">
    <location>
        <begin position="117"/>
        <end position="146"/>
    </location>
</feature>
<organism evidence="2 3">
    <name type="scientific">Pleurodeles waltl</name>
    <name type="common">Iberian ribbed newt</name>
    <dbReference type="NCBI Taxonomy" id="8319"/>
    <lineage>
        <taxon>Eukaryota</taxon>
        <taxon>Metazoa</taxon>
        <taxon>Chordata</taxon>
        <taxon>Craniata</taxon>
        <taxon>Vertebrata</taxon>
        <taxon>Euteleostomi</taxon>
        <taxon>Amphibia</taxon>
        <taxon>Batrachia</taxon>
        <taxon>Caudata</taxon>
        <taxon>Salamandroidea</taxon>
        <taxon>Salamandridae</taxon>
        <taxon>Pleurodelinae</taxon>
        <taxon>Pleurodeles</taxon>
    </lineage>
</organism>
<evidence type="ECO:0000313" key="3">
    <source>
        <dbReference type="Proteomes" id="UP001066276"/>
    </source>
</evidence>
<sequence length="167" mass="17922">MCGPPTPKVRPWPLEVWVPGYEGTPLAPGGVGPRLRRCVSPASTRAPPSKASAFNQRIIQRGDSVRRRDSSAKPTCFWRRLEPGDEDHTGTKCGARPPPQPMHCCIATSFFIQLQGRGRDQGSISSTEPPDWVTPGSDVRRLGGDGVGGASVERMVVLGAVGVRGRL</sequence>
<dbReference type="Proteomes" id="UP001066276">
    <property type="component" value="Chromosome 10"/>
</dbReference>
<dbReference type="AlphaFoldDB" id="A0AAV7LUC8"/>
<gene>
    <name evidence="2" type="ORF">NDU88_000344</name>
</gene>
<proteinExistence type="predicted"/>
<protein>
    <submittedName>
        <fullName evidence="2">Uncharacterized protein</fullName>
    </submittedName>
</protein>
<keyword evidence="3" id="KW-1185">Reference proteome</keyword>
<accession>A0AAV7LUC8</accession>
<comment type="caution">
    <text evidence="2">The sequence shown here is derived from an EMBL/GenBank/DDBJ whole genome shotgun (WGS) entry which is preliminary data.</text>
</comment>
<name>A0AAV7LUC8_PLEWA</name>
<evidence type="ECO:0000256" key="1">
    <source>
        <dbReference type="SAM" id="MobiDB-lite"/>
    </source>
</evidence>
<reference evidence="2" key="1">
    <citation type="journal article" date="2022" name="bioRxiv">
        <title>Sequencing and chromosome-scale assembly of the giantPleurodeles waltlgenome.</title>
        <authorList>
            <person name="Brown T."/>
            <person name="Elewa A."/>
            <person name="Iarovenko S."/>
            <person name="Subramanian E."/>
            <person name="Araus A.J."/>
            <person name="Petzold A."/>
            <person name="Susuki M."/>
            <person name="Suzuki K.-i.T."/>
            <person name="Hayashi T."/>
            <person name="Toyoda A."/>
            <person name="Oliveira C."/>
            <person name="Osipova E."/>
            <person name="Leigh N.D."/>
            <person name="Simon A."/>
            <person name="Yun M.H."/>
        </authorList>
    </citation>
    <scope>NUCLEOTIDE SEQUENCE</scope>
    <source>
        <strain evidence="2">20211129_DDA</strain>
        <tissue evidence="2">Liver</tissue>
    </source>
</reference>
<dbReference type="EMBL" id="JANPWB010000014">
    <property type="protein sequence ID" value="KAJ1095175.1"/>
    <property type="molecule type" value="Genomic_DNA"/>
</dbReference>
<evidence type="ECO:0000313" key="2">
    <source>
        <dbReference type="EMBL" id="KAJ1095175.1"/>
    </source>
</evidence>